<comment type="similarity">
    <text evidence="4 12">Belongs to the purine nucleoside phosphorylase YfiH/LACC1 family.</text>
</comment>
<dbReference type="EMBL" id="JACSQY010000002">
    <property type="protein sequence ID" value="MBD7907675.1"/>
    <property type="molecule type" value="Genomic_DNA"/>
</dbReference>
<comment type="catalytic activity">
    <reaction evidence="9">
        <text>adenosine + H2O + H(+) = inosine + NH4(+)</text>
        <dbReference type="Rhea" id="RHEA:24408"/>
        <dbReference type="ChEBI" id="CHEBI:15377"/>
        <dbReference type="ChEBI" id="CHEBI:15378"/>
        <dbReference type="ChEBI" id="CHEBI:16335"/>
        <dbReference type="ChEBI" id="CHEBI:17596"/>
        <dbReference type="ChEBI" id="CHEBI:28938"/>
        <dbReference type="EC" id="3.5.4.4"/>
    </reaction>
    <physiologicalReaction direction="left-to-right" evidence="9">
        <dbReference type="Rhea" id="RHEA:24409"/>
    </physiologicalReaction>
</comment>
<gene>
    <name evidence="13" type="primary">pgeF</name>
    <name evidence="13" type="ORF">H9659_04910</name>
</gene>
<accession>A0ABR8PHM5</accession>
<dbReference type="CDD" id="cd16833">
    <property type="entry name" value="YfiH"/>
    <property type="match status" value="1"/>
</dbReference>
<evidence type="ECO:0000256" key="2">
    <source>
        <dbReference type="ARBA" id="ARBA00001947"/>
    </source>
</evidence>
<keyword evidence="7" id="KW-0378">Hydrolase</keyword>
<evidence type="ECO:0000256" key="11">
    <source>
        <dbReference type="ARBA" id="ARBA00049893"/>
    </source>
</evidence>
<evidence type="ECO:0000256" key="5">
    <source>
        <dbReference type="ARBA" id="ARBA00022679"/>
    </source>
</evidence>
<comment type="cofactor">
    <cofactor evidence="2">
        <name>Zn(2+)</name>
        <dbReference type="ChEBI" id="CHEBI:29105"/>
    </cofactor>
</comment>
<name>A0ABR8PHM5_9BACL</name>
<evidence type="ECO:0000256" key="6">
    <source>
        <dbReference type="ARBA" id="ARBA00022723"/>
    </source>
</evidence>
<evidence type="ECO:0000256" key="3">
    <source>
        <dbReference type="ARBA" id="ARBA00003215"/>
    </source>
</evidence>
<evidence type="ECO:0000256" key="7">
    <source>
        <dbReference type="ARBA" id="ARBA00022801"/>
    </source>
</evidence>
<proteinExistence type="inferred from homology"/>
<reference evidence="13 14" key="1">
    <citation type="submission" date="2020-08" db="EMBL/GenBank/DDBJ databases">
        <title>A Genomic Blueprint of the Chicken Gut Microbiome.</title>
        <authorList>
            <person name="Gilroy R."/>
            <person name="Ravi A."/>
            <person name="Getino M."/>
            <person name="Pursley I."/>
            <person name="Horton D.L."/>
            <person name="Alikhan N.-F."/>
            <person name="Baker D."/>
            <person name="Gharbi K."/>
            <person name="Hall N."/>
            <person name="Watson M."/>
            <person name="Adriaenssens E.M."/>
            <person name="Foster-Nyarko E."/>
            <person name="Jarju S."/>
            <person name="Secka A."/>
            <person name="Antonio M."/>
            <person name="Oren A."/>
            <person name="Chaudhuri R."/>
            <person name="La Ragione R.M."/>
            <person name="Hildebrand F."/>
            <person name="Pallen M.J."/>
        </authorList>
    </citation>
    <scope>NUCLEOTIDE SEQUENCE [LARGE SCALE GENOMIC DNA]</scope>
    <source>
        <strain evidence="13 14">Sa3CUA8</strain>
    </source>
</reference>
<evidence type="ECO:0000256" key="10">
    <source>
        <dbReference type="ARBA" id="ARBA00048968"/>
    </source>
</evidence>
<comment type="catalytic activity">
    <reaction evidence="11">
        <text>S-methyl-5'-thioadenosine + phosphate = 5-(methylsulfanyl)-alpha-D-ribose 1-phosphate + adenine</text>
        <dbReference type="Rhea" id="RHEA:11852"/>
        <dbReference type="ChEBI" id="CHEBI:16708"/>
        <dbReference type="ChEBI" id="CHEBI:17509"/>
        <dbReference type="ChEBI" id="CHEBI:43474"/>
        <dbReference type="ChEBI" id="CHEBI:58533"/>
        <dbReference type="EC" id="2.4.2.28"/>
    </reaction>
    <physiologicalReaction direction="left-to-right" evidence="11">
        <dbReference type="Rhea" id="RHEA:11853"/>
    </physiologicalReaction>
</comment>
<evidence type="ECO:0000256" key="9">
    <source>
        <dbReference type="ARBA" id="ARBA00047989"/>
    </source>
</evidence>
<dbReference type="RefSeq" id="WP_191688806.1">
    <property type="nucleotide sequence ID" value="NZ_JACSQY010000002.1"/>
</dbReference>
<protein>
    <recommendedName>
        <fullName evidence="12">Purine nucleoside phosphorylase</fullName>
    </recommendedName>
</protein>
<dbReference type="PANTHER" id="PTHR30616:SF2">
    <property type="entry name" value="PURINE NUCLEOSIDE PHOSPHORYLASE LACC1"/>
    <property type="match status" value="1"/>
</dbReference>
<evidence type="ECO:0000256" key="12">
    <source>
        <dbReference type="RuleBase" id="RU361274"/>
    </source>
</evidence>
<dbReference type="Pfam" id="PF02578">
    <property type="entry name" value="Cu-oxidase_4"/>
    <property type="match status" value="1"/>
</dbReference>
<dbReference type="InterPro" id="IPR038371">
    <property type="entry name" value="Cu_polyphenol_OxRdtase_sf"/>
</dbReference>
<organism evidence="13 14">
    <name type="scientific">Sporosarcina gallistercoris</name>
    <dbReference type="NCBI Taxonomy" id="2762245"/>
    <lineage>
        <taxon>Bacteria</taxon>
        <taxon>Bacillati</taxon>
        <taxon>Bacillota</taxon>
        <taxon>Bacilli</taxon>
        <taxon>Bacillales</taxon>
        <taxon>Caryophanaceae</taxon>
        <taxon>Sporosarcina</taxon>
    </lineage>
</organism>
<evidence type="ECO:0000313" key="13">
    <source>
        <dbReference type="EMBL" id="MBD7907675.1"/>
    </source>
</evidence>
<evidence type="ECO:0000256" key="4">
    <source>
        <dbReference type="ARBA" id="ARBA00007353"/>
    </source>
</evidence>
<dbReference type="InterPro" id="IPR011324">
    <property type="entry name" value="Cytotoxic_necrot_fac-like_cat"/>
</dbReference>
<evidence type="ECO:0000256" key="8">
    <source>
        <dbReference type="ARBA" id="ARBA00022833"/>
    </source>
</evidence>
<keyword evidence="5" id="KW-0808">Transferase</keyword>
<dbReference type="NCBIfam" id="TIGR00726">
    <property type="entry name" value="peptidoglycan editing factor PgeF"/>
    <property type="match status" value="1"/>
</dbReference>
<dbReference type="SUPFAM" id="SSF64438">
    <property type="entry name" value="CNF1/YfiH-like putative cysteine hydrolases"/>
    <property type="match status" value="1"/>
</dbReference>
<keyword evidence="6" id="KW-0479">Metal-binding</keyword>
<dbReference type="PANTHER" id="PTHR30616">
    <property type="entry name" value="UNCHARACTERIZED PROTEIN YFIH"/>
    <property type="match status" value="1"/>
</dbReference>
<sequence length="252" mass="27787">MKIKRYDLKGSSLSGITLKDPSAPEDHNLALHACLNPANVLKNRQTLAASLERAVTDFVCANQTHNSNFHKVTRSDCGRGATDQATAIPDTDALYTNERGIVLAGFMADCVPVLFANEPAGIVGVIHSGWQGTVKEITPKLLQHLIEHEGCCPEDFQVVIGPALSQDKFEVDKDVYEKFHALGYAEPWILFNEMTGKYHIDNQRTVKTQCELAGIPSANIMIDPICTFQSNDGFSYRQDKKTGRHLAFIGLK</sequence>
<comment type="caution">
    <text evidence="13">The sequence shown here is derived from an EMBL/GenBank/DDBJ whole genome shotgun (WGS) entry which is preliminary data.</text>
</comment>
<dbReference type="InterPro" id="IPR003730">
    <property type="entry name" value="Cu_polyphenol_OxRdtase"/>
</dbReference>
<dbReference type="Proteomes" id="UP000659496">
    <property type="component" value="Unassembled WGS sequence"/>
</dbReference>
<evidence type="ECO:0000256" key="1">
    <source>
        <dbReference type="ARBA" id="ARBA00000553"/>
    </source>
</evidence>
<keyword evidence="8" id="KW-0862">Zinc</keyword>
<dbReference type="Gene3D" id="3.60.140.10">
    <property type="entry name" value="CNF1/YfiH-like putative cysteine hydrolases"/>
    <property type="match status" value="1"/>
</dbReference>
<keyword evidence="14" id="KW-1185">Reference proteome</keyword>
<comment type="function">
    <text evidence="3">Purine nucleoside enzyme that catalyzes the phosphorolysis of adenosine and inosine nucleosides, yielding D-ribose 1-phosphate and the respective free bases, adenine and hypoxanthine. Also catalyzes the phosphorolysis of S-methyl-5'-thioadenosine into adenine and S-methyl-5-thio-alpha-D-ribose 1-phosphate. Also has adenosine deaminase activity.</text>
</comment>
<comment type="catalytic activity">
    <reaction evidence="10">
        <text>adenosine + phosphate = alpha-D-ribose 1-phosphate + adenine</text>
        <dbReference type="Rhea" id="RHEA:27642"/>
        <dbReference type="ChEBI" id="CHEBI:16335"/>
        <dbReference type="ChEBI" id="CHEBI:16708"/>
        <dbReference type="ChEBI" id="CHEBI:43474"/>
        <dbReference type="ChEBI" id="CHEBI:57720"/>
        <dbReference type="EC" id="2.4.2.1"/>
    </reaction>
    <physiologicalReaction direction="left-to-right" evidence="10">
        <dbReference type="Rhea" id="RHEA:27643"/>
    </physiologicalReaction>
</comment>
<comment type="catalytic activity">
    <reaction evidence="1">
        <text>inosine + phosphate = alpha-D-ribose 1-phosphate + hypoxanthine</text>
        <dbReference type="Rhea" id="RHEA:27646"/>
        <dbReference type="ChEBI" id="CHEBI:17368"/>
        <dbReference type="ChEBI" id="CHEBI:17596"/>
        <dbReference type="ChEBI" id="CHEBI:43474"/>
        <dbReference type="ChEBI" id="CHEBI:57720"/>
        <dbReference type="EC" id="2.4.2.1"/>
    </reaction>
    <physiologicalReaction direction="left-to-right" evidence="1">
        <dbReference type="Rhea" id="RHEA:27647"/>
    </physiologicalReaction>
</comment>
<evidence type="ECO:0000313" key="14">
    <source>
        <dbReference type="Proteomes" id="UP000659496"/>
    </source>
</evidence>